<keyword evidence="2" id="KW-1185">Reference proteome</keyword>
<name>L1Q5D4_9CLOT</name>
<protein>
    <submittedName>
        <fullName evidence="1">Uncharacterized protein</fullName>
    </submittedName>
</protein>
<organism evidence="1 2">
    <name type="scientific">Clostridium celatum DSM 1785</name>
    <dbReference type="NCBI Taxonomy" id="545697"/>
    <lineage>
        <taxon>Bacteria</taxon>
        <taxon>Bacillati</taxon>
        <taxon>Bacillota</taxon>
        <taxon>Clostridia</taxon>
        <taxon>Eubacteriales</taxon>
        <taxon>Clostridiaceae</taxon>
        <taxon>Clostridium</taxon>
    </lineage>
</organism>
<dbReference type="RefSeq" id="WP_005215431.1">
    <property type="nucleotide sequence ID" value="NZ_KB291697.1"/>
</dbReference>
<dbReference type="HOGENOM" id="CLU_1406567_0_0_9"/>
<sequence>MYNDFEKVDCSCMEFVAVDDTCATSFNNTVTFCCSANLPTNFHLNTLATPTILYDLSALFCKIEPCCNASCCNRYNIRVVGSIPFIINAPIPVATAASQCTTPTGSSIYLSAICNAPVNNVVDNVCTYEAAIEACAILRLKLRSCSCVRATVNTPTRDQCSVKFTGTFTFPNTSDPASVTCSAAGVVASDSSL</sequence>
<evidence type="ECO:0000313" key="2">
    <source>
        <dbReference type="Proteomes" id="UP000010420"/>
    </source>
</evidence>
<dbReference type="Proteomes" id="UP000010420">
    <property type="component" value="Unassembled WGS sequence"/>
</dbReference>
<dbReference type="AlphaFoldDB" id="L1Q5D4"/>
<reference evidence="1 2" key="1">
    <citation type="submission" date="2012-05" db="EMBL/GenBank/DDBJ databases">
        <authorList>
            <person name="Weinstock G."/>
            <person name="Sodergren E."/>
            <person name="Lobos E.A."/>
            <person name="Fulton L."/>
            <person name="Fulton R."/>
            <person name="Courtney L."/>
            <person name="Fronick C."/>
            <person name="O'Laughlin M."/>
            <person name="Godfrey J."/>
            <person name="Wilson R.M."/>
            <person name="Miner T."/>
            <person name="Farmer C."/>
            <person name="Delehaunty K."/>
            <person name="Cordes M."/>
            <person name="Minx P."/>
            <person name="Tomlinson C."/>
            <person name="Chen J."/>
            <person name="Wollam A."/>
            <person name="Pepin K.H."/>
            <person name="Bhonagiri V."/>
            <person name="Zhang X."/>
            <person name="Suruliraj S."/>
            <person name="Warren W."/>
            <person name="Mitreva M."/>
            <person name="Mardis E.R."/>
            <person name="Wilson R.K."/>
        </authorList>
    </citation>
    <scope>NUCLEOTIDE SEQUENCE [LARGE SCALE GENOMIC DNA]</scope>
    <source>
        <strain evidence="1 2">DSM 1785</strain>
    </source>
</reference>
<comment type="caution">
    <text evidence="1">The sequence shown here is derived from an EMBL/GenBank/DDBJ whole genome shotgun (WGS) entry which is preliminary data.</text>
</comment>
<accession>L1Q5D4</accession>
<dbReference type="PATRIC" id="fig|545697.3.peg.2946"/>
<evidence type="ECO:0000313" key="1">
    <source>
        <dbReference type="EMBL" id="EKY23214.1"/>
    </source>
</evidence>
<proteinExistence type="predicted"/>
<gene>
    <name evidence="1" type="ORF">HMPREF0216_02999</name>
</gene>
<dbReference type="EMBL" id="AMEZ01000110">
    <property type="protein sequence ID" value="EKY23214.1"/>
    <property type="molecule type" value="Genomic_DNA"/>
</dbReference>
<dbReference type="OrthoDB" id="1937991at2"/>